<evidence type="ECO:0000313" key="8">
    <source>
        <dbReference type="EMBL" id="MEK8033562.1"/>
    </source>
</evidence>
<proteinExistence type="predicted"/>
<dbReference type="Proteomes" id="UP001371218">
    <property type="component" value="Unassembled WGS sequence"/>
</dbReference>
<keyword evidence="9" id="KW-1185">Reference proteome</keyword>
<evidence type="ECO:0000256" key="6">
    <source>
        <dbReference type="SAM" id="MobiDB-lite"/>
    </source>
</evidence>
<keyword evidence="2" id="KW-0812">Transmembrane</keyword>
<keyword evidence="4" id="KW-1133">Transmembrane helix</keyword>
<evidence type="ECO:0000256" key="1">
    <source>
        <dbReference type="ARBA" id="ARBA00004167"/>
    </source>
</evidence>
<dbReference type="RefSeq" id="WP_341427988.1">
    <property type="nucleotide sequence ID" value="NZ_JBBUTG010000018.1"/>
</dbReference>
<dbReference type="PANTHER" id="PTHR21419:SF23">
    <property type="entry name" value="PROTEIN DEFECTIVE IN EXINE FORMATION 1"/>
    <property type="match status" value="1"/>
</dbReference>
<keyword evidence="3 7" id="KW-0732">Signal</keyword>
<evidence type="ECO:0000256" key="7">
    <source>
        <dbReference type="SAM" id="SignalP"/>
    </source>
</evidence>
<evidence type="ECO:0000256" key="3">
    <source>
        <dbReference type="ARBA" id="ARBA00022729"/>
    </source>
</evidence>
<comment type="subcellular location">
    <subcellularLocation>
        <location evidence="1">Membrane</location>
        <topology evidence="1">Single-pass membrane protein</topology>
    </subcellularLocation>
</comment>
<evidence type="ECO:0000256" key="4">
    <source>
        <dbReference type="ARBA" id="ARBA00022989"/>
    </source>
</evidence>
<name>A0ABU9BUB8_9BURK</name>
<dbReference type="PANTHER" id="PTHR21419">
    <property type="match status" value="1"/>
</dbReference>
<accession>A0ABU9BUB8</accession>
<dbReference type="InterPro" id="IPR013517">
    <property type="entry name" value="FG-GAP"/>
</dbReference>
<comment type="caution">
    <text evidence="8">The sequence shown here is derived from an EMBL/GenBank/DDBJ whole genome shotgun (WGS) entry which is preliminary data.</text>
</comment>
<feature type="region of interest" description="Disordered" evidence="6">
    <location>
        <begin position="43"/>
        <end position="62"/>
    </location>
</feature>
<feature type="chain" id="PRO_5046238100" evidence="7">
    <location>
        <begin position="24"/>
        <end position="730"/>
    </location>
</feature>
<evidence type="ECO:0000313" key="9">
    <source>
        <dbReference type="Proteomes" id="UP001371218"/>
    </source>
</evidence>
<feature type="signal peptide" evidence="7">
    <location>
        <begin position="1"/>
        <end position="23"/>
    </location>
</feature>
<dbReference type="EMBL" id="JBBUTG010000018">
    <property type="protein sequence ID" value="MEK8033562.1"/>
    <property type="molecule type" value="Genomic_DNA"/>
</dbReference>
<dbReference type="InterPro" id="IPR028994">
    <property type="entry name" value="Integrin_alpha_N"/>
</dbReference>
<keyword evidence="5" id="KW-0472">Membrane</keyword>
<gene>
    <name evidence="8" type="ORF">AACH06_22300</name>
</gene>
<dbReference type="SUPFAM" id="SSF69318">
    <property type="entry name" value="Integrin alpha N-terminal domain"/>
    <property type="match status" value="2"/>
</dbReference>
<dbReference type="InterPro" id="IPR045232">
    <property type="entry name" value="FAM234"/>
</dbReference>
<organism evidence="8 9">
    <name type="scientific">Ideonella lacteola</name>
    <dbReference type="NCBI Taxonomy" id="2984193"/>
    <lineage>
        <taxon>Bacteria</taxon>
        <taxon>Pseudomonadati</taxon>
        <taxon>Pseudomonadota</taxon>
        <taxon>Betaproteobacteria</taxon>
        <taxon>Burkholderiales</taxon>
        <taxon>Sphaerotilaceae</taxon>
        <taxon>Ideonella</taxon>
    </lineage>
</organism>
<protein>
    <submittedName>
        <fullName evidence="8">VCBS repeat-containing protein</fullName>
    </submittedName>
</protein>
<sequence length="730" mass="77079">MQNHRIYSLACAFSLIFSFTAGATPPVRPDDTAAKLNVRQRAVKKNAGGATTSPTAVHGQAAPPGSMLEPTWTYLAFGANIGAHGLVSAKVANSTEIYVTAASMASGSPNYWYALSKTSDLVVDGLKQTFATTAFESPIVNLSVATAGVGDQRIVVALQDGNLIQYDITSKQIKEQSASPCSGHGGLQAFKTGDLNGDGVDEFISICADNMLFAHGFNYTSWSLAGVGGTGIALGQMDGDAAVEIASTTGQVIDSATRTVQWNHAEGFGIDLVATDLNGDGRDELVAAERWYNINAFDVEKRLTKWTIQVSGEIAAIELGDVNSDGIQELLVGDAQWGAVHAYDLATQAEVGKINNPDGGVRSLLVADTNDDGVSEVLWGGGAVAFGTAHLFVSTWSTKRIEWRNTVLIGPFIGPVAGDLDGDGIDEVVFASRGTNTNNYGGSRIIVLDSRTLAVRKLSEPVMNNESVFGVQDIRLGDVDGDGRPEILLGGDRMYDGAIEAYKFTRHSKFIRKVSLLDSDAGTVTSVAAADIDGDGKIEILGGTSGYVIAYDPATGTRKWRSAFHMDGLPRDLAVGDLDGDGALEFACRADDGKSYVHDGITHAVEAVIGGIKGTAMTSVQRPMGLNLLIGDEAGQMHEMAYQNGVYVEQKSWYATDNATVDGVAVDPSSGATWIGSNGKLRAFSKEGKFRYESVPLGGHPGRQVVRLKRLGLDLTTGDAGLYGLPYAKP</sequence>
<evidence type="ECO:0000256" key="5">
    <source>
        <dbReference type="ARBA" id="ARBA00023136"/>
    </source>
</evidence>
<dbReference type="Pfam" id="PF13517">
    <property type="entry name" value="FG-GAP_3"/>
    <property type="match status" value="1"/>
</dbReference>
<dbReference type="Gene3D" id="2.130.10.130">
    <property type="entry name" value="Integrin alpha, N-terminal"/>
    <property type="match status" value="1"/>
</dbReference>
<evidence type="ECO:0000256" key="2">
    <source>
        <dbReference type="ARBA" id="ARBA00022692"/>
    </source>
</evidence>
<reference evidence="8 9" key="1">
    <citation type="submission" date="2024-04" db="EMBL/GenBank/DDBJ databases">
        <title>Novel species of the genus Ideonella isolated from streams.</title>
        <authorList>
            <person name="Lu H."/>
        </authorList>
    </citation>
    <scope>NUCLEOTIDE SEQUENCE [LARGE SCALE GENOMIC DNA]</scope>
    <source>
        <strain evidence="8 9">DXS29W</strain>
    </source>
</reference>